<feature type="domain" description="C2H2-type" evidence="9">
    <location>
        <begin position="2"/>
        <end position="29"/>
    </location>
</feature>
<sequence>MKRCSYCQKAFLKTEHLLRHERSHTGEKPYPCNKCGRRYARSDVLLRHVKFFHSQEKLSGPQQDTHAAESEPQSTCINRDLLASNDSNHIDANGDGAETIHVAPQTGDPATPAPDAAEEEPPQTTDQLMTTDMDTLAAASILQAQSEGVNYHSTADNGQQAQPNISFSAGGTTPPLSGMNTSTPSALTRIAGTPFPYDGQSFMGFVHMEPGFGTDPGEQGIADGAGARAGNADVQFPQNLEYLNFMDFSADMNLGDTAPSSSGSNLDPADSIPIERFTQVGRLWPNQSLKCMTDDEATRLWADVVAYKGDNILTDLTIAEASPVPSVGRESGSSWGLDDDRRLDLIRELTQDLPGFEGTADRFPPTRLLNLGLDCLQHEILTRLMLSQANAVAQVAGLFALRTSSASIDDLLRQYKTKRTLRGQSSEDDVMWKAWARTESVKRLIASLIVMDAWLAYRLEYTPFLRASAIRFEYPCPQEQFKCSSAAAWRRLINAGASPIGESVLIHVNNPIINLPASQDIATEGIFSLLSIIWIRMQHETSEVLTISQAEAPNANPEACSKNPNSVAMWHLLNLQLFAKMDMLELAAGRKGADGAHEALRAIAAWSQTWQARRACLHAGAIYTAMSRRRQKDGTMFHSEASIFSAALVLGLYVFMMGPSCDGSKGCGVGTPAEPYEFLNHVDWSKLGNAAGEDPVALSEDMASESAASRFVRLGGAVSFSGVICDGGYNASKMILLEFASLLEEVGKWKYKGSVHILRIMSDSLIEFDSGELM</sequence>
<dbReference type="GO" id="GO:0000785">
    <property type="term" value="C:chromatin"/>
    <property type="evidence" value="ECO:0007669"/>
    <property type="project" value="TreeGrafter"/>
</dbReference>
<evidence type="ECO:0000256" key="7">
    <source>
        <dbReference type="PROSITE-ProRule" id="PRU00042"/>
    </source>
</evidence>
<comment type="caution">
    <text evidence="10">The sequence shown here is derived from an EMBL/GenBank/DDBJ whole genome shotgun (WGS) entry which is preliminary data.</text>
</comment>
<dbReference type="GO" id="GO:0000978">
    <property type="term" value="F:RNA polymerase II cis-regulatory region sequence-specific DNA binding"/>
    <property type="evidence" value="ECO:0007669"/>
    <property type="project" value="InterPro"/>
</dbReference>
<feature type="domain" description="C2H2-type" evidence="9">
    <location>
        <begin position="30"/>
        <end position="58"/>
    </location>
</feature>
<keyword evidence="5" id="KW-0862">Zinc</keyword>
<feature type="region of interest" description="Disordered" evidence="8">
    <location>
        <begin position="86"/>
        <end position="124"/>
    </location>
</feature>
<dbReference type="GO" id="GO:0005634">
    <property type="term" value="C:nucleus"/>
    <property type="evidence" value="ECO:0007669"/>
    <property type="project" value="UniProtKB-SubCell"/>
</dbReference>
<dbReference type="SUPFAM" id="SSF57667">
    <property type="entry name" value="beta-beta-alpha zinc fingers"/>
    <property type="match status" value="1"/>
</dbReference>
<dbReference type="InterPro" id="IPR036236">
    <property type="entry name" value="Znf_C2H2_sf"/>
</dbReference>
<dbReference type="PANTHER" id="PTHR40626">
    <property type="entry name" value="MIP31509P"/>
    <property type="match status" value="1"/>
</dbReference>
<dbReference type="AlphaFoldDB" id="A0A8H7KAC5"/>
<dbReference type="GO" id="GO:0000981">
    <property type="term" value="F:DNA-binding transcription factor activity, RNA polymerase II-specific"/>
    <property type="evidence" value="ECO:0007669"/>
    <property type="project" value="InterPro"/>
</dbReference>
<keyword evidence="3" id="KW-0677">Repeat</keyword>
<protein>
    <recommendedName>
        <fullName evidence="9">C2H2-type domain-containing protein</fullName>
    </recommendedName>
</protein>
<feature type="compositionally biased region" description="Low complexity" evidence="8">
    <location>
        <begin position="103"/>
        <end position="115"/>
    </location>
</feature>
<evidence type="ECO:0000256" key="2">
    <source>
        <dbReference type="ARBA" id="ARBA00022723"/>
    </source>
</evidence>
<dbReference type="InterPro" id="IPR051059">
    <property type="entry name" value="VerF-like"/>
</dbReference>
<organism evidence="10 11">
    <name type="scientific">Bionectria ochroleuca</name>
    <name type="common">Gliocladium roseum</name>
    <dbReference type="NCBI Taxonomy" id="29856"/>
    <lineage>
        <taxon>Eukaryota</taxon>
        <taxon>Fungi</taxon>
        <taxon>Dikarya</taxon>
        <taxon>Ascomycota</taxon>
        <taxon>Pezizomycotina</taxon>
        <taxon>Sordariomycetes</taxon>
        <taxon>Hypocreomycetidae</taxon>
        <taxon>Hypocreales</taxon>
        <taxon>Bionectriaceae</taxon>
        <taxon>Clonostachys</taxon>
    </lineage>
</organism>
<dbReference type="PROSITE" id="PS00028">
    <property type="entry name" value="ZINC_FINGER_C2H2_1"/>
    <property type="match status" value="2"/>
</dbReference>
<dbReference type="Gene3D" id="3.30.160.60">
    <property type="entry name" value="Classic Zinc Finger"/>
    <property type="match status" value="2"/>
</dbReference>
<dbReference type="InterPro" id="IPR013087">
    <property type="entry name" value="Znf_C2H2_type"/>
</dbReference>
<keyword evidence="2" id="KW-0479">Metal-binding</keyword>
<dbReference type="FunFam" id="3.30.160.60:FF:000100">
    <property type="entry name" value="Zinc finger 45-like"/>
    <property type="match status" value="1"/>
</dbReference>
<dbReference type="Proteomes" id="UP000616885">
    <property type="component" value="Unassembled WGS sequence"/>
</dbReference>
<gene>
    <name evidence="10" type="ORF">IM811_016534</name>
</gene>
<dbReference type="PANTHER" id="PTHR40626:SF11">
    <property type="entry name" value="ZINC FINGER PROTEIN YPR022C"/>
    <property type="match status" value="1"/>
</dbReference>
<evidence type="ECO:0000259" key="9">
    <source>
        <dbReference type="PROSITE" id="PS50157"/>
    </source>
</evidence>
<keyword evidence="6" id="KW-0539">Nucleus</keyword>
<evidence type="ECO:0000313" key="10">
    <source>
        <dbReference type="EMBL" id="KAF9748739.1"/>
    </source>
</evidence>
<evidence type="ECO:0000256" key="6">
    <source>
        <dbReference type="ARBA" id="ARBA00023242"/>
    </source>
</evidence>
<dbReference type="GO" id="GO:0008270">
    <property type="term" value="F:zinc ion binding"/>
    <property type="evidence" value="ECO:0007669"/>
    <property type="project" value="UniProtKB-KW"/>
</dbReference>
<name>A0A8H7KAC5_BIOOC</name>
<evidence type="ECO:0000256" key="1">
    <source>
        <dbReference type="ARBA" id="ARBA00004123"/>
    </source>
</evidence>
<evidence type="ECO:0000256" key="8">
    <source>
        <dbReference type="SAM" id="MobiDB-lite"/>
    </source>
</evidence>
<proteinExistence type="predicted"/>
<reference evidence="10" key="1">
    <citation type="submission" date="2020-10" db="EMBL/GenBank/DDBJ databases">
        <title>High-Quality Genome Resource of Clonostachys rosea strain S41 by Oxford Nanopore Long-Read Sequencing.</title>
        <authorList>
            <person name="Wang H."/>
        </authorList>
    </citation>
    <scope>NUCLEOTIDE SEQUENCE</scope>
    <source>
        <strain evidence="10">S41</strain>
    </source>
</reference>
<evidence type="ECO:0000256" key="4">
    <source>
        <dbReference type="ARBA" id="ARBA00022771"/>
    </source>
</evidence>
<evidence type="ECO:0000256" key="3">
    <source>
        <dbReference type="ARBA" id="ARBA00022737"/>
    </source>
</evidence>
<dbReference type="SMART" id="SM00355">
    <property type="entry name" value="ZnF_C2H2"/>
    <property type="match status" value="2"/>
</dbReference>
<keyword evidence="4 7" id="KW-0863">Zinc-finger</keyword>
<evidence type="ECO:0000256" key="5">
    <source>
        <dbReference type="ARBA" id="ARBA00022833"/>
    </source>
</evidence>
<dbReference type="EMBL" id="JADCTT010000008">
    <property type="protein sequence ID" value="KAF9748739.1"/>
    <property type="molecule type" value="Genomic_DNA"/>
</dbReference>
<comment type="subcellular location">
    <subcellularLocation>
        <location evidence="1">Nucleus</location>
    </subcellularLocation>
</comment>
<accession>A0A8H7KAC5</accession>
<evidence type="ECO:0000313" key="11">
    <source>
        <dbReference type="Proteomes" id="UP000616885"/>
    </source>
</evidence>
<dbReference type="PROSITE" id="PS50157">
    <property type="entry name" value="ZINC_FINGER_C2H2_2"/>
    <property type="match status" value="2"/>
</dbReference>